<dbReference type="InterPro" id="IPR004360">
    <property type="entry name" value="Glyas_Fos-R_dOase_dom"/>
</dbReference>
<dbReference type="Pfam" id="PF00903">
    <property type="entry name" value="Glyoxalase"/>
    <property type="match status" value="1"/>
</dbReference>
<dbReference type="Proteomes" id="UP000568664">
    <property type="component" value="Unassembled WGS sequence"/>
</dbReference>
<dbReference type="InterPro" id="IPR037523">
    <property type="entry name" value="VOC_core"/>
</dbReference>
<comment type="caution">
    <text evidence="2">The sequence shown here is derived from an EMBL/GenBank/DDBJ whole genome shotgun (WGS) entry which is preliminary data.</text>
</comment>
<name>A0A7Y0L8Q8_9GAMM</name>
<dbReference type="Gene3D" id="3.30.720.120">
    <property type="match status" value="1"/>
</dbReference>
<dbReference type="Gene3D" id="3.30.720.110">
    <property type="match status" value="1"/>
</dbReference>
<dbReference type="SUPFAM" id="SSF54593">
    <property type="entry name" value="Glyoxalase/Bleomycin resistance protein/Dihydroxybiphenyl dioxygenase"/>
    <property type="match status" value="1"/>
</dbReference>
<keyword evidence="3" id="KW-1185">Reference proteome</keyword>
<accession>A0A7Y0L8Q8</accession>
<proteinExistence type="predicted"/>
<organism evidence="2 3">
    <name type="scientific">Thalassotalea algicola</name>
    <dbReference type="NCBI Taxonomy" id="2716224"/>
    <lineage>
        <taxon>Bacteria</taxon>
        <taxon>Pseudomonadati</taxon>
        <taxon>Pseudomonadota</taxon>
        <taxon>Gammaproteobacteria</taxon>
        <taxon>Alteromonadales</taxon>
        <taxon>Colwelliaceae</taxon>
        <taxon>Thalassotalea</taxon>
    </lineage>
</organism>
<reference evidence="2 3" key="1">
    <citation type="submission" date="2020-04" db="EMBL/GenBank/DDBJ databases">
        <title>Thalassotalea sp. M1531, isolated from the surface of marine red alga.</title>
        <authorList>
            <person name="Pang L."/>
            <person name="Lu D.-C."/>
        </authorList>
    </citation>
    <scope>NUCLEOTIDE SEQUENCE [LARGE SCALE GENOMIC DNA]</scope>
    <source>
        <strain evidence="2 3">M1531</strain>
    </source>
</reference>
<sequence length="137" mass="15546">MNSTTIPIIRYKNAKKAMSWFCEIIGFEIFLEVPGNNNNVEHARLVLGSNMIMLASLDRNGEFETKFKAPQIVQGVTQCTSIVVNNPAVIYDRALAAGVKIIQELEKFEFGGETFICEDIESHVWVITSHDPWKKLW</sequence>
<dbReference type="EMBL" id="JABBXH010000001">
    <property type="protein sequence ID" value="NMP30039.1"/>
    <property type="molecule type" value="Genomic_DNA"/>
</dbReference>
<dbReference type="InterPro" id="IPR029068">
    <property type="entry name" value="Glyas_Bleomycin-R_OHBP_Dase"/>
</dbReference>
<dbReference type="PROSITE" id="PS51819">
    <property type="entry name" value="VOC"/>
    <property type="match status" value="1"/>
</dbReference>
<gene>
    <name evidence="2" type="ORF">HII17_00570</name>
</gene>
<evidence type="ECO:0000259" key="1">
    <source>
        <dbReference type="PROSITE" id="PS51819"/>
    </source>
</evidence>
<dbReference type="AlphaFoldDB" id="A0A7Y0L8Q8"/>
<protein>
    <submittedName>
        <fullName evidence="2">Glyoxalase</fullName>
    </submittedName>
</protein>
<evidence type="ECO:0000313" key="2">
    <source>
        <dbReference type="EMBL" id="NMP30039.1"/>
    </source>
</evidence>
<evidence type="ECO:0000313" key="3">
    <source>
        <dbReference type="Proteomes" id="UP000568664"/>
    </source>
</evidence>
<dbReference type="RefSeq" id="WP_169073388.1">
    <property type="nucleotide sequence ID" value="NZ_JABBXH010000001.1"/>
</dbReference>
<feature type="domain" description="VOC" evidence="1">
    <location>
        <begin position="1"/>
        <end position="130"/>
    </location>
</feature>